<reference evidence="1" key="1">
    <citation type="journal article" date="2014" name="Front. Microbiol.">
        <title>High frequency of phylogenetically diverse reductive dehalogenase-homologous genes in deep subseafloor sedimentary metagenomes.</title>
        <authorList>
            <person name="Kawai M."/>
            <person name="Futagami T."/>
            <person name="Toyoda A."/>
            <person name="Takaki Y."/>
            <person name="Nishi S."/>
            <person name="Hori S."/>
            <person name="Arai W."/>
            <person name="Tsubouchi T."/>
            <person name="Morono Y."/>
            <person name="Uchiyama I."/>
            <person name="Ito T."/>
            <person name="Fujiyama A."/>
            <person name="Inagaki F."/>
            <person name="Takami H."/>
        </authorList>
    </citation>
    <scope>NUCLEOTIDE SEQUENCE</scope>
    <source>
        <strain evidence="1">Expedition CK06-06</strain>
    </source>
</reference>
<feature type="non-terminal residue" evidence="1">
    <location>
        <position position="1"/>
    </location>
</feature>
<sequence>VAETRERGCFTVRSIKRQLQKTRFKYKSVDSIASKISHNRSKLVKLFIRTPWRWHKYGSSGVYAIFDEKDKIVEYTGLSQYRRDCAPILRDNELEVSMH</sequence>
<dbReference type="AlphaFoldDB" id="X1BXC0"/>
<dbReference type="EMBL" id="BART01014498">
    <property type="protein sequence ID" value="GAG88828.1"/>
    <property type="molecule type" value="Genomic_DNA"/>
</dbReference>
<evidence type="ECO:0000313" key="1">
    <source>
        <dbReference type="EMBL" id="GAG88828.1"/>
    </source>
</evidence>
<name>X1BXC0_9ZZZZ</name>
<accession>X1BXC0</accession>
<gene>
    <name evidence="1" type="ORF">S01H4_28872</name>
</gene>
<proteinExistence type="predicted"/>
<organism evidence="1">
    <name type="scientific">marine sediment metagenome</name>
    <dbReference type="NCBI Taxonomy" id="412755"/>
    <lineage>
        <taxon>unclassified sequences</taxon>
        <taxon>metagenomes</taxon>
        <taxon>ecological metagenomes</taxon>
    </lineage>
</organism>
<protein>
    <submittedName>
        <fullName evidence="1">Uncharacterized protein</fullName>
    </submittedName>
</protein>
<comment type="caution">
    <text evidence="1">The sequence shown here is derived from an EMBL/GenBank/DDBJ whole genome shotgun (WGS) entry which is preliminary data.</text>
</comment>